<dbReference type="OMA" id="WTESNKA"/>
<evidence type="ECO:0000256" key="2">
    <source>
        <dbReference type="ARBA" id="ARBA00008118"/>
    </source>
</evidence>
<evidence type="ECO:0000256" key="1">
    <source>
        <dbReference type="ARBA" id="ARBA00004613"/>
    </source>
</evidence>
<accession>A0A8C4X0H0</accession>
<dbReference type="PANTHER" id="PTHR17103">
    <property type="entry name" value="NEUREXOPHILIN"/>
    <property type="match status" value="1"/>
</dbReference>
<dbReference type="InterPro" id="IPR010450">
    <property type="entry name" value="Nxph"/>
</dbReference>
<name>A0A8C4X0H0_EPTBU</name>
<comment type="similarity">
    <text evidence="2">Belongs to the neurexophilin family.</text>
</comment>
<dbReference type="GeneTree" id="ENSGT00950000182883"/>
<dbReference type="Proteomes" id="UP000694388">
    <property type="component" value="Unplaced"/>
</dbReference>
<dbReference type="PANTHER" id="PTHR17103:SF13">
    <property type="entry name" value="NEUREXOPHILIN-1"/>
    <property type="match status" value="1"/>
</dbReference>
<evidence type="ECO:0000256" key="3">
    <source>
        <dbReference type="ARBA" id="ARBA00022525"/>
    </source>
</evidence>
<dbReference type="AlphaFoldDB" id="A0A8C4X0H0"/>
<evidence type="ECO:0000256" key="4">
    <source>
        <dbReference type="ARBA" id="ARBA00039997"/>
    </source>
</evidence>
<proteinExistence type="inferred from homology"/>
<evidence type="ECO:0000256" key="5">
    <source>
        <dbReference type="SAM" id="SignalP"/>
    </source>
</evidence>
<feature type="chain" id="PRO_5044680654" description="Neurexophilin-1" evidence="5">
    <location>
        <begin position="31"/>
        <end position="249"/>
    </location>
</feature>
<dbReference type="GO" id="GO:0005102">
    <property type="term" value="F:signaling receptor binding"/>
    <property type="evidence" value="ECO:0007669"/>
    <property type="project" value="TreeGrafter"/>
</dbReference>
<dbReference type="Pfam" id="PF06312">
    <property type="entry name" value="Neurexophilin"/>
    <property type="match status" value="1"/>
</dbReference>
<dbReference type="Ensembl" id="ENSEBUT00000024965.1">
    <property type="protein sequence ID" value="ENSEBUP00000024389.1"/>
    <property type="gene ID" value="ENSEBUG00000015034.1"/>
</dbReference>
<dbReference type="InterPro" id="IPR026845">
    <property type="entry name" value="NXPH/NXPE"/>
</dbReference>
<dbReference type="Ensembl" id="ENSEBUT00000024956.1">
    <property type="protein sequence ID" value="ENSEBUP00000024380.1"/>
    <property type="gene ID" value="ENSEBUG00000015034.1"/>
</dbReference>
<feature type="signal peptide" evidence="5">
    <location>
        <begin position="1"/>
        <end position="30"/>
    </location>
</feature>
<organism evidence="6 7">
    <name type="scientific">Eptatretus burgeri</name>
    <name type="common">Inshore hagfish</name>
    <dbReference type="NCBI Taxonomy" id="7764"/>
    <lineage>
        <taxon>Eukaryota</taxon>
        <taxon>Metazoa</taxon>
        <taxon>Chordata</taxon>
        <taxon>Craniata</taxon>
        <taxon>Vertebrata</taxon>
        <taxon>Cyclostomata</taxon>
        <taxon>Myxini</taxon>
        <taxon>Myxiniformes</taxon>
        <taxon>Myxinidae</taxon>
        <taxon>Eptatretinae</taxon>
        <taxon>Eptatretus</taxon>
    </lineage>
</organism>
<evidence type="ECO:0000313" key="6">
    <source>
        <dbReference type="Ensembl" id="ENSEBUP00000024389.1"/>
    </source>
</evidence>
<keyword evidence="7" id="KW-1185">Reference proteome</keyword>
<evidence type="ECO:0000313" key="7">
    <source>
        <dbReference type="Proteomes" id="UP000694388"/>
    </source>
</evidence>
<reference evidence="6" key="1">
    <citation type="submission" date="2025-05" db="UniProtKB">
        <authorList>
            <consortium name="Ensembl"/>
        </authorList>
    </citation>
    <scope>IDENTIFICATION</scope>
</reference>
<keyword evidence="3" id="KW-0964">Secreted</keyword>
<keyword evidence="5" id="KW-0732">Signal</keyword>
<protein>
    <recommendedName>
        <fullName evidence="4">Neurexophilin-1</fullName>
    </recommendedName>
</protein>
<sequence>MRTKAQTPPASPPPLLLFALLALLLELTSARSIAAKEMEPPRALESSMTLTETKQTLQPEQLVQHSHGKMGHFLNKHSRPRLKRRPMVKSGKFKKMFGWGDFYSNIKTLHLNLLITGKIVDHGNGTFSVYFRHNATGQGNVSVGLVPPSKPLEFAPLQAVAAEAKASKTFNCRVEYEKVDRAKKSAPCAGKPGRSCLQEQTQSHVSWLCTKPLTVICIHIAFYSHDYRLVQKVCPDYNYHSNNPYYPVG</sequence>
<dbReference type="GO" id="GO:0005576">
    <property type="term" value="C:extracellular region"/>
    <property type="evidence" value="ECO:0007669"/>
    <property type="project" value="UniProtKB-SubCell"/>
</dbReference>
<comment type="subcellular location">
    <subcellularLocation>
        <location evidence="1">Secreted</location>
    </subcellularLocation>
</comment>